<dbReference type="RefSeq" id="WP_015826611.1">
    <property type="nucleotide sequence ID" value="NC_012982.1"/>
</dbReference>
<keyword evidence="8" id="KW-1185">Reference proteome</keyword>
<organism evidence="7 8">
    <name type="scientific">Hirschia baltica (strain ATCC 49814 / DSM 5838 / IFAM 1418)</name>
    <dbReference type="NCBI Taxonomy" id="582402"/>
    <lineage>
        <taxon>Bacteria</taxon>
        <taxon>Pseudomonadati</taxon>
        <taxon>Pseudomonadota</taxon>
        <taxon>Alphaproteobacteria</taxon>
        <taxon>Hyphomonadales</taxon>
        <taxon>Hyphomonadaceae</taxon>
        <taxon>Hirschia</taxon>
    </lineage>
</organism>
<dbReference type="PANTHER" id="PTHR36985">
    <property type="entry name" value="TRANSLOCATION AND ASSEMBLY MODULE SUBUNIT TAMB"/>
    <property type="match status" value="1"/>
</dbReference>
<dbReference type="EMBL" id="CP001678">
    <property type="protein sequence ID" value="ACT58461.1"/>
    <property type="molecule type" value="Genomic_DNA"/>
</dbReference>
<dbReference type="STRING" id="582402.Hbal_0767"/>
<evidence type="ECO:0000256" key="1">
    <source>
        <dbReference type="ARBA" id="ARBA00004167"/>
    </source>
</evidence>
<evidence type="ECO:0000313" key="8">
    <source>
        <dbReference type="Proteomes" id="UP000002745"/>
    </source>
</evidence>
<sequence>MQNETPTHVTETEKPTPQKKRWFRIVLWIFAGLFLTVLLLRLLIASPIGRGIIEDQLEGRIIAGQQIQIDGFEGDVLGRFKIAKLSIQDTDGEWLNAQNAELKWKPLKLIGKTLYLNSIGIGSIDVSRKPLLPASPEKDDDETPSSIFIKRFVLEEADIPKVSIAQETGLPETRHSLNLSADIGSTQSYLKLATSTAGLNDDGSLIRQDEETINIDLNWSLKKLLNGHVDIKIPQNGFVSTFLPAPLEDDLTLLFSGKGDLKNWESLGNLSLGPKTIASLDGKSTASVAKFNIIADLEGFALANPATDRLGSTLNLDLDANLTSLRKAELTAHFVSRVLEISTSGPVNLRKPEMLDIWTLKADILSLTQLSQMPDLKAKSAKFDGVWQYGDTQSKLAGKLIADQFAYSGRTIQSAEINLDSQLADDTLKFKIDTATNKLRTQIAALDDALGAKLTSNIRGQLDIASQNLNLDQFELKAAQFDTSGKGNLSTEGKSSFKLNSNLKNVSHFTDALNGAIQFNTTLDRAGPSAPFKLSLKSKNSEITSSNENIQAFLDGPVNLDVAASMLASGPITFDANIDSGANMALVRGSMENEQLITKLVANIPALNLQSVQARNAVLALDLNGPLTNLTEDLSFTASSIAANGLDIADLSLTSNGQIQDGGILTDIQIEASANDRPLKGTSQISYDNGLEIKTLQANWADLNLNANASLSDQAPLNATIDLKGTLAALGLDGAIDVQGNLTGETLQLSAKATDLVFGDTLLPVTTINASGKPNAFDFDVKTNGFMTLVAPDTPVEIVIRGNATQVEESRNITFSLDGKMDEESFSSVEPVKITQSADLLSIDAKLDSLGGIINLSGSKTQTDTGLKLAIETLSLSRINALFGREGLTGSLDANADWSAQDTTGSGTYNLELKDAGREGDAIAFINASIDGEFIEERLVSVFEAHNGGDLNVDAVFSVPMQVENGIPNLNQNDVARLDIGALGKLEAAWALVGLDSVALNGFFELNAEAEAPLLELRPVGQATISDTDFEHDRYGARMSNIEALVNFDTKSIELESATATGVDGGTVSGSGKMFLSPETPSAMHIDFDNFGAIKQDGLAANFTGRLDVTRAIEGIKIAGDLNIDQAKVNIAQFGSSGVKTIDVIFLDEIDDLENQEPEVSPTSKMALDMKVTADRRVYVTGRGLNIELSADTRIKGTLKTPDVRGTANIVRGEFSLLGQPFAFSEGVVRLDGNPAEATTDMQARRTSDGVTSIINVSGSVRSPTISFSSSPDLPEDEIISRLLFGRAPTQLSAVEAAQLAVAAANMTGNGEGFSPLSSIQNAIGLDRLVVSQDADSNPQLETGKYLSENVYVELRSRASGQSDLAIEWEPVENVEVGTVFGNENGAKVSVEWKKELD</sequence>
<dbReference type="GO" id="GO:0005886">
    <property type="term" value="C:plasma membrane"/>
    <property type="evidence" value="ECO:0007669"/>
    <property type="project" value="InterPro"/>
</dbReference>
<dbReference type="PANTHER" id="PTHR36985:SF1">
    <property type="entry name" value="TRANSLOCATION AND ASSEMBLY MODULE SUBUNIT TAMB"/>
    <property type="match status" value="1"/>
</dbReference>
<feature type="transmembrane region" description="Helical" evidence="5">
    <location>
        <begin position="25"/>
        <end position="44"/>
    </location>
</feature>
<dbReference type="GO" id="GO:0009306">
    <property type="term" value="P:protein secretion"/>
    <property type="evidence" value="ECO:0007669"/>
    <property type="project" value="InterPro"/>
</dbReference>
<protein>
    <recommendedName>
        <fullName evidence="6">Translocation and assembly module TamB C-terminal domain-containing protein</fullName>
    </recommendedName>
</protein>
<gene>
    <name evidence="7" type="ordered locus">Hbal_0767</name>
</gene>
<dbReference type="InterPro" id="IPR007452">
    <property type="entry name" value="TamB_C"/>
</dbReference>
<evidence type="ECO:0000256" key="2">
    <source>
        <dbReference type="ARBA" id="ARBA00022692"/>
    </source>
</evidence>
<dbReference type="Proteomes" id="UP000002745">
    <property type="component" value="Chromosome"/>
</dbReference>
<keyword evidence="2 5" id="KW-0812">Transmembrane</keyword>
<feature type="domain" description="Translocation and assembly module TamB C-terminal" evidence="6">
    <location>
        <begin position="1059"/>
        <end position="1396"/>
    </location>
</feature>
<evidence type="ECO:0000313" key="7">
    <source>
        <dbReference type="EMBL" id="ACT58461.1"/>
    </source>
</evidence>
<proteinExistence type="predicted"/>
<dbReference type="OrthoDB" id="7784409at2"/>
<keyword evidence="4 5" id="KW-0472">Membrane</keyword>
<dbReference type="eggNOG" id="COG2911">
    <property type="taxonomic scope" value="Bacteria"/>
</dbReference>
<name>C6XPH5_HIRBI</name>
<reference evidence="8" key="1">
    <citation type="journal article" date="2011" name="J. Bacteriol.">
        <title>Genome sequences of eight morphologically diverse alphaproteobacteria.</title>
        <authorList>
            <consortium name="US DOE Joint Genome Institute"/>
            <person name="Brown P.J."/>
            <person name="Kysela D.T."/>
            <person name="Buechlein A."/>
            <person name="Hemmerich C."/>
            <person name="Brun Y.V."/>
        </authorList>
    </citation>
    <scope>NUCLEOTIDE SEQUENCE [LARGE SCALE GENOMIC DNA]</scope>
    <source>
        <strain evidence="8">ATCC 49814 / DSM 5838 / IFAM 1418</strain>
    </source>
</reference>
<keyword evidence="3 5" id="KW-1133">Transmembrane helix</keyword>
<dbReference type="HOGENOM" id="CLU_002202_0_0_5"/>
<dbReference type="Pfam" id="PF04357">
    <property type="entry name" value="TamB"/>
    <property type="match status" value="1"/>
</dbReference>
<accession>C6XPH5</accession>
<dbReference type="KEGG" id="hba:Hbal_0767"/>
<evidence type="ECO:0000256" key="3">
    <source>
        <dbReference type="ARBA" id="ARBA00022989"/>
    </source>
</evidence>
<evidence type="ECO:0000259" key="6">
    <source>
        <dbReference type="Pfam" id="PF04357"/>
    </source>
</evidence>
<evidence type="ECO:0000256" key="5">
    <source>
        <dbReference type="SAM" id="Phobius"/>
    </source>
</evidence>
<evidence type="ECO:0000256" key="4">
    <source>
        <dbReference type="ARBA" id="ARBA00023136"/>
    </source>
</evidence>
<comment type="subcellular location">
    <subcellularLocation>
        <location evidence="1">Membrane</location>
        <topology evidence="1">Single-pass membrane protein</topology>
    </subcellularLocation>
</comment>